<name>A0AB39MJT1_9ACTN</name>
<dbReference type="PANTHER" id="PTHR35010:SF2">
    <property type="entry name" value="BLL4672 PROTEIN"/>
    <property type="match status" value="1"/>
</dbReference>
<dbReference type="SMART" id="SM00530">
    <property type="entry name" value="HTH_XRE"/>
    <property type="match status" value="1"/>
</dbReference>
<dbReference type="EMBL" id="CP163431">
    <property type="protein sequence ID" value="XDQ05277.1"/>
    <property type="molecule type" value="Genomic_DNA"/>
</dbReference>
<dbReference type="RefSeq" id="WP_369190533.1">
    <property type="nucleotide sequence ID" value="NZ_CP163431.1"/>
</dbReference>
<protein>
    <submittedName>
        <fullName evidence="3">Helix-turn-helix domain-containing protein</fullName>
    </submittedName>
</protein>
<feature type="region of interest" description="Disordered" evidence="1">
    <location>
        <begin position="1"/>
        <end position="38"/>
    </location>
</feature>
<dbReference type="Pfam" id="PF13560">
    <property type="entry name" value="HTH_31"/>
    <property type="match status" value="1"/>
</dbReference>
<dbReference type="AlphaFoldDB" id="A0AB39MJT1"/>
<proteinExistence type="predicted"/>
<dbReference type="InterPro" id="IPR001387">
    <property type="entry name" value="Cro/C1-type_HTH"/>
</dbReference>
<sequence length="291" mass="32655">MADRDEPSPSGNELGDFLRARRADRDPRQAGFPDDGSLRRVPGLRREELAFLAHVSVDYIVRLEQGRTRRGSRAVLDALADALHLAPDERTYLFTLAEVAPGASTRPPGRSEVAPRLRQLLDTMHDIPAMVLHRGMDVLAWNRAATALLTDFGAVPPARRNLIRLTFLDPDFRALYADWPRAARECVAVLRMEAGRTPHDPALEVLIAELIAHDRDFRTWWDEHQVRGPRRLTKTYVHPVAGELTLDVQQFTVDTHPEQFLVAYTAPPDSPSQEALRFLLQWAGLTGAQTG</sequence>
<dbReference type="SUPFAM" id="SSF47413">
    <property type="entry name" value="lambda repressor-like DNA-binding domains"/>
    <property type="match status" value="1"/>
</dbReference>
<evidence type="ECO:0000313" key="3">
    <source>
        <dbReference type="EMBL" id="XDQ05277.1"/>
    </source>
</evidence>
<dbReference type="Pfam" id="PF17765">
    <property type="entry name" value="MLTR_LBD"/>
    <property type="match status" value="1"/>
</dbReference>
<feature type="domain" description="HTH cro/C1-type" evidence="2">
    <location>
        <begin position="38"/>
        <end position="90"/>
    </location>
</feature>
<evidence type="ECO:0000259" key="2">
    <source>
        <dbReference type="PROSITE" id="PS50943"/>
    </source>
</evidence>
<dbReference type="GO" id="GO:0003677">
    <property type="term" value="F:DNA binding"/>
    <property type="evidence" value="ECO:0007669"/>
    <property type="project" value="InterPro"/>
</dbReference>
<dbReference type="InterPro" id="IPR010982">
    <property type="entry name" value="Lambda_DNA-bd_dom_sf"/>
</dbReference>
<accession>A0AB39MJT1</accession>
<dbReference type="InterPro" id="IPR041413">
    <property type="entry name" value="MLTR_LBD"/>
</dbReference>
<feature type="compositionally biased region" description="Basic and acidic residues" evidence="1">
    <location>
        <begin position="16"/>
        <end position="28"/>
    </location>
</feature>
<evidence type="ECO:0000256" key="1">
    <source>
        <dbReference type="SAM" id="MobiDB-lite"/>
    </source>
</evidence>
<dbReference type="CDD" id="cd00093">
    <property type="entry name" value="HTH_XRE"/>
    <property type="match status" value="1"/>
</dbReference>
<gene>
    <name evidence="3" type="ORF">AB5J58_36270</name>
</gene>
<reference evidence="3" key="1">
    <citation type="submission" date="2024-07" db="EMBL/GenBank/DDBJ databases">
        <authorList>
            <person name="Yu S.T."/>
        </authorList>
    </citation>
    <scope>NUCLEOTIDE SEQUENCE</scope>
    <source>
        <strain evidence="3">R08</strain>
    </source>
</reference>
<dbReference type="Gene3D" id="1.10.260.40">
    <property type="entry name" value="lambda repressor-like DNA-binding domains"/>
    <property type="match status" value="1"/>
</dbReference>
<dbReference type="PROSITE" id="PS50943">
    <property type="entry name" value="HTH_CROC1"/>
    <property type="match status" value="1"/>
</dbReference>
<dbReference type="PANTHER" id="PTHR35010">
    <property type="entry name" value="BLL4672 PROTEIN-RELATED"/>
    <property type="match status" value="1"/>
</dbReference>
<organism evidence="3">
    <name type="scientific">Streptomyces sp. R08</name>
    <dbReference type="NCBI Taxonomy" id="3238624"/>
    <lineage>
        <taxon>Bacteria</taxon>
        <taxon>Bacillati</taxon>
        <taxon>Actinomycetota</taxon>
        <taxon>Actinomycetes</taxon>
        <taxon>Kitasatosporales</taxon>
        <taxon>Streptomycetaceae</taxon>
        <taxon>Streptomyces</taxon>
    </lineage>
</organism>
<dbReference type="Gene3D" id="3.30.450.180">
    <property type="match status" value="1"/>
</dbReference>